<feature type="region of interest" description="Disordered" evidence="1">
    <location>
        <begin position="45"/>
        <end position="81"/>
    </location>
</feature>
<dbReference type="KEGG" id="aplc:110985597"/>
<sequence length="287" mass="31048">MIMSKLTVSVPSATRPAVARQTLQVALNRSVPAVTEECDRSLYTYPAHQQSKKSRMAPTSSSTTNEFGTRTPRSPLSREPAGTKIVDFGKNVELRPRGQFNVRGVGQDGFFPPVKLKTGTTGVRFSTSASSVRSSKTAQQQTPSSPAVSPLNVELAPAKTPKSLPGAETDPPGRVTDDWLPSARTENMARKHLLQDQPANPYNTRAAASKEIFSLKGSSPSPSEKALKSGSNLVGSGTQSQARPNKDAAWVRSFKVRQRRNNRVKEILESKPAGLTMASPINFDSFR</sequence>
<feature type="region of interest" description="Disordered" evidence="1">
    <location>
        <begin position="214"/>
        <end position="247"/>
    </location>
</feature>
<feature type="compositionally biased region" description="Polar residues" evidence="1">
    <location>
        <begin position="229"/>
        <end position="243"/>
    </location>
</feature>
<accession>A0A8B7ZGQ4</accession>
<dbReference type="AlphaFoldDB" id="A0A8B7ZGQ4"/>
<organism evidence="2 3">
    <name type="scientific">Acanthaster planci</name>
    <name type="common">Crown-of-thorns starfish</name>
    <dbReference type="NCBI Taxonomy" id="133434"/>
    <lineage>
        <taxon>Eukaryota</taxon>
        <taxon>Metazoa</taxon>
        <taxon>Echinodermata</taxon>
        <taxon>Eleutherozoa</taxon>
        <taxon>Asterozoa</taxon>
        <taxon>Asteroidea</taxon>
        <taxon>Valvatacea</taxon>
        <taxon>Valvatida</taxon>
        <taxon>Acanthasteridae</taxon>
        <taxon>Acanthaster</taxon>
    </lineage>
</organism>
<feature type="compositionally biased region" description="Low complexity" evidence="1">
    <location>
        <begin position="123"/>
        <end position="138"/>
    </location>
</feature>
<name>A0A8B7ZGQ4_ACAPL</name>
<reference evidence="3" key="1">
    <citation type="submission" date="2025-08" db="UniProtKB">
        <authorList>
            <consortium name="RefSeq"/>
        </authorList>
    </citation>
    <scope>IDENTIFICATION</scope>
</reference>
<feature type="region of interest" description="Disordered" evidence="1">
    <location>
        <begin position="118"/>
        <end position="180"/>
    </location>
</feature>
<protein>
    <submittedName>
        <fullName evidence="3">Uncharacterized protein LOC110985597</fullName>
    </submittedName>
</protein>
<evidence type="ECO:0000313" key="2">
    <source>
        <dbReference type="Proteomes" id="UP000694845"/>
    </source>
</evidence>
<feature type="compositionally biased region" description="Polar residues" evidence="1">
    <location>
        <begin position="57"/>
        <end position="74"/>
    </location>
</feature>
<proteinExistence type="predicted"/>
<dbReference type="OMA" id="RYKEMET"/>
<dbReference type="Proteomes" id="UP000694845">
    <property type="component" value="Unplaced"/>
</dbReference>
<dbReference type="GeneID" id="110985597"/>
<keyword evidence="2" id="KW-1185">Reference proteome</keyword>
<evidence type="ECO:0000313" key="3">
    <source>
        <dbReference type="RefSeq" id="XP_022102421.1"/>
    </source>
</evidence>
<dbReference type="RefSeq" id="XP_022102421.1">
    <property type="nucleotide sequence ID" value="XM_022246729.1"/>
</dbReference>
<dbReference type="OrthoDB" id="10071597at2759"/>
<evidence type="ECO:0000256" key="1">
    <source>
        <dbReference type="SAM" id="MobiDB-lite"/>
    </source>
</evidence>
<gene>
    <name evidence="3" type="primary">LOC110985597</name>
</gene>